<evidence type="ECO:0000313" key="1">
    <source>
        <dbReference type="EMBL" id="GEX02759.1"/>
    </source>
</evidence>
<reference evidence="1" key="1">
    <citation type="journal article" date="2019" name="Sci. Rep.">
        <title>Draft genome of Tanacetum cinerariifolium, the natural source of mosquito coil.</title>
        <authorList>
            <person name="Yamashiro T."/>
            <person name="Shiraishi A."/>
            <person name="Satake H."/>
            <person name="Nakayama K."/>
        </authorList>
    </citation>
    <scope>NUCLEOTIDE SEQUENCE</scope>
</reference>
<gene>
    <name evidence="1" type="ORF">Tci_274734</name>
</gene>
<dbReference type="PANTHER" id="PTHR33116:SF78">
    <property type="entry name" value="OS12G0587133 PROTEIN"/>
    <property type="match status" value="1"/>
</dbReference>
<proteinExistence type="predicted"/>
<accession>A0A699H0W8</accession>
<name>A0A699H0W8_TANCI</name>
<dbReference type="AlphaFoldDB" id="A0A699H0W8"/>
<protein>
    <recommendedName>
        <fullName evidence="2">Reverse transcriptase domain, reverse transcriptase zinc-binding domain protein</fullName>
    </recommendedName>
</protein>
<evidence type="ECO:0008006" key="2">
    <source>
        <dbReference type="Google" id="ProtNLM"/>
    </source>
</evidence>
<sequence>MECVTTSSFSLHINGSIHGELKGKCCLRKREPMSPYLFPMVMEILTLILQLRVTSFEGFSYHKWCSELKIINICFADNLFLFAKGDVKSSKFIMDVLDEFKSVSRLVPSIPKRRLQLVQSVLSLMHTYWASVFVLPSCIINEIEQVMRCFLWYQGEMKKGKARVVWDVVCLPKHEGGLDSLWVQWIHSYKLKGRNIWDVRPRGEMSCRWRKIVHIRTLVRPHLWYVLGNCMKASAWFDCWVDFCPLYHQVTCREIIRDGFTLSSCIADMVNKQGMT</sequence>
<comment type="caution">
    <text evidence="1">The sequence shown here is derived from an EMBL/GenBank/DDBJ whole genome shotgun (WGS) entry which is preliminary data.</text>
</comment>
<dbReference type="EMBL" id="BKCJ010085733">
    <property type="protein sequence ID" value="GEX02759.1"/>
    <property type="molecule type" value="Genomic_DNA"/>
</dbReference>
<dbReference type="PANTHER" id="PTHR33116">
    <property type="entry name" value="REVERSE TRANSCRIPTASE ZINC-BINDING DOMAIN-CONTAINING PROTEIN-RELATED-RELATED"/>
    <property type="match status" value="1"/>
</dbReference>
<organism evidence="1">
    <name type="scientific">Tanacetum cinerariifolium</name>
    <name type="common">Dalmatian daisy</name>
    <name type="synonym">Chrysanthemum cinerariifolium</name>
    <dbReference type="NCBI Taxonomy" id="118510"/>
    <lineage>
        <taxon>Eukaryota</taxon>
        <taxon>Viridiplantae</taxon>
        <taxon>Streptophyta</taxon>
        <taxon>Embryophyta</taxon>
        <taxon>Tracheophyta</taxon>
        <taxon>Spermatophyta</taxon>
        <taxon>Magnoliopsida</taxon>
        <taxon>eudicotyledons</taxon>
        <taxon>Gunneridae</taxon>
        <taxon>Pentapetalae</taxon>
        <taxon>asterids</taxon>
        <taxon>campanulids</taxon>
        <taxon>Asterales</taxon>
        <taxon>Asteraceae</taxon>
        <taxon>Asteroideae</taxon>
        <taxon>Anthemideae</taxon>
        <taxon>Anthemidinae</taxon>
        <taxon>Tanacetum</taxon>
    </lineage>
</organism>